<dbReference type="AlphaFoldDB" id="A0A1U7PYX9"/>
<evidence type="ECO:0000256" key="2">
    <source>
        <dbReference type="PROSITE-ProRule" id="PRU01282"/>
    </source>
</evidence>
<dbReference type="PROSITE" id="PS51353">
    <property type="entry name" value="ARSC"/>
    <property type="match status" value="1"/>
</dbReference>
<keyword evidence="4" id="KW-1185">Reference proteome</keyword>
<dbReference type="Gene3D" id="3.40.30.10">
    <property type="entry name" value="Glutaredoxin"/>
    <property type="match status" value="1"/>
</dbReference>
<evidence type="ECO:0000256" key="1">
    <source>
        <dbReference type="ARBA" id="ARBA00007198"/>
    </source>
</evidence>
<organism evidence="3 4">
    <name type="scientific">Epilithonimonas bovis DSM 19482</name>
    <dbReference type="NCBI Taxonomy" id="1121284"/>
    <lineage>
        <taxon>Bacteria</taxon>
        <taxon>Pseudomonadati</taxon>
        <taxon>Bacteroidota</taxon>
        <taxon>Flavobacteriia</taxon>
        <taxon>Flavobacteriales</taxon>
        <taxon>Weeksellaceae</taxon>
        <taxon>Chryseobacterium group</taxon>
        <taxon>Epilithonimonas</taxon>
    </lineage>
</organism>
<accession>A0A1U7PYX9</accession>
<evidence type="ECO:0000313" key="4">
    <source>
        <dbReference type="Proteomes" id="UP000187261"/>
    </source>
</evidence>
<gene>
    <name evidence="3" type="ORF">SAMN05660493_01914</name>
</gene>
<comment type="similarity">
    <text evidence="1 2">Belongs to the ArsC family.</text>
</comment>
<dbReference type="Proteomes" id="UP000187261">
    <property type="component" value="Unassembled WGS sequence"/>
</dbReference>
<dbReference type="PANTHER" id="PTHR30041">
    <property type="entry name" value="ARSENATE REDUCTASE"/>
    <property type="match status" value="1"/>
</dbReference>
<name>A0A1U7PYX9_9FLAO</name>
<reference evidence="4" key="1">
    <citation type="submission" date="2016-10" db="EMBL/GenBank/DDBJ databases">
        <authorList>
            <person name="Varghese N."/>
            <person name="Submissions S."/>
        </authorList>
    </citation>
    <scope>NUCLEOTIDE SEQUENCE [LARGE SCALE GENOMIC DNA]</scope>
    <source>
        <strain evidence="4">DSM 19482</strain>
    </source>
</reference>
<dbReference type="OrthoDB" id="9808142at2"/>
<dbReference type="PANTHER" id="PTHR30041:SF4">
    <property type="entry name" value="ARSENATE REDUCTASE"/>
    <property type="match status" value="1"/>
</dbReference>
<dbReference type="EMBL" id="FTPU01000018">
    <property type="protein sequence ID" value="SIT97202.1"/>
    <property type="molecule type" value="Genomic_DNA"/>
</dbReference>
<sequence length="128" mass="14672">MSKYNSPIKTSVMIKVIHNNSCPNSKAILEYLDENDIKFQIIDIAKNPLSLFELRTLFKKLNKKPSKVLRKSAELYKKYFSEEESVSEEKALEVIALNPEVIQCPILIKGKIAMPGNPLENVKFFIEN</sequence>
<dbReference type="InterPro" id="IPR006660">
    <property type="entry name" value="Arsenate_reductase-like"/>
</dbReference>
<dbReference type="InterPro" id="IPR036249">
    <property type="entry name" value="Thioredoxin-like_sf"/>
</dbReference>
<evidence type="ECO:0000313" key="3">
    <source>
        <dbReference type="EMBL" id="SIT97202.1"/>
    </source>
</evidence>
<dbReference type="STRING" id="1121284.SAMN05660493_01914"/>
<dbReference type="Pfam" id="PF03960">
    <property type="entry name" value="ArsC"/>
    <property type="match status" value="1"/>
</dbReference>
<dbReference type="SUPFAM" id="SSF52833">
    <property type="entry name" value="Thioredoxin-like"/>
    <property type="match status" value="1"/>
</dbReference>
<protein>
    <submittedName>
        <fullName evidence="3">Arsenate reductase</fullName>
    </submittedName>
</protein>
<proteinExistence type="inferred from homology"/>